<proteinExistence type="predicted"/>
<keyword evidence="3" id="KW-1185">Reference proteome</keyword>
<reference evidence="2" key="1">
    <citation type="submission" date="2021-08" db="EMBL/GenBank/DDBJ databases">
        <title>Chromosome-Level Trichoderma cornu-damae using Hi-C Data.</title>
        <authorList>
            <person name="Kim C.S."/>
        </authorList>
    </citation>
    <scope>NUCLEOTIDE SEQUENCE</scope>
    <source>
        <strain evidence="2">KA19-0412C</strain>
    </source>
</reference>
<feature type="region of interest" description="Disordered" evidence="1">
    <location>
        <begin position="76"/>
        <end position="104"/>
    </location>
</feature>
<gene>
    <name evidence="2" type="ORF">Trco_000921</name>
</gene>
<name>A0A9P8QR83_9HYPO</name>
<organism evidence="2 3">
    <name type="scientific">Trichoderma cornu-damae</name>
    <dbReference type="NCBI Taxonomy" id="654480"/>
    <lineage>
        <taxon>Eukaryota</taxon>
        <taxon>Fungi</taxon>
        <taxon>Dikarya</taxon>
        <taxon>Ascomycota</taxon>
        <taxon>Pezizomycotina</taxon>
        <taxon>Sordariomycetes</taxon>
        <taxon>Hypocreomycetidae</taxon>
        <taxon>Hypocreales</taxon>
        <taxon>Hypocreaceae</taxon>
        <taxon>Trichoderma</taxon>
    </lineage>
</organism>
<dbReference type="EMBL" id="JAIWOZ010000001">
    <property type="protein sequence ID" value="KAH6610901.1"/>
    <property type="molecule type" value="Genomic_DNA"/>
</dbReference>
<comment type="caution">
    <text evidence="2">The sequence shown here is derived from an EMBL/GenBank/DDBJ whole genome shotgun (WGS) entry which is preliminary data.</text>
</comment>
<dbReference type="Proteomes" id="UP000827724">
    <property type="component" value="Unassembled WGS sequence"/>
</dbReference>
<accession>A0A9P8QR83</accession>
<evidence type="ECO:0000313" key="2">
    <source>
        <dbReference type="EMBL" id="KAH6610901.1"/>
    </source>
</evidence>
<evidence type="ECO:0000313" key="3">
    <source>
        <dbReference type="Proteomes" id="UP000827724"/>
    </source>
</evidence>
<protein>
    <submittedName>
        <fullName evidence="2">Uncharacterized protein</fullName>
    </submittedName>
</protein>
<evidence type="ECO:0000256" key="1">
    <source>
        <dbReference type="SAM" id="MobiDB-lite"/>
    </source>
</evidence>
<sequence>MALGGIGTSLRADRLRQTLKKDVLDVYRLCPVKAIGEGRDMGGIMEHKGWPIARTVDDERDGDEVFVVDARHGRRLSPSRNYQDGTGSGEAVSSLRAPVSAVLP</sequence>
<dbReference type="AlphaFoldDB" id="A0A9P8QR83"/>